<proteinExistence type="predicted"/>
<dbReference type="EMBL" id="PJEX01000018">
    <property type="protein sequence ID" value="TKW58846.1"/>
    <property type="molecule type" value="Genomic_DNA"/>
</dbReference>
<dbReference type="AlphaFoldDB" id="A0A4V6DKH6"/>
<comment type="caution">
    <text evidence="6">The sequence shown here is derived from an EMBL/GenBank/DDBJ whole genome shotgun (WGS) entry which is preliminary data.</text>
</comment>
<name>A0A4V6DKH6_9PEZI</name>
<evidence type="ECO:0000256" key="2">
    <source>
        <dbReference type="ARBA" id="ARBA00022525"/>
    </source>
</evidence>
<keyword evidence="3 5" id="KW-0732">Signal</keyword>
<dbReference type="Gene3D" id="3.80.10.10">
    <property type="entry name" value="Ribonuclease Inhibitor"/>
    <property type="match status" value="2"/>
</dbReference>
<evidence type="ECO:0000256" key="5">
    <source>
        <dbReference type="SAM" id="SignalP"/>
    </source>
</evidence>
<feature type="chain" id="PRO_5020349740" description="Leucine-rich repeat-containing N-terminal plant-type domain-containing protein" evidence="5">
    <location>
        <begin position="19"/>
        <end position="320"/>
    </location>
</feature>
<dbReference type="Proteomes" id="UP000310108">
    <property type="component" value="Unassembled WGS sequence"/>
</dbReference>
<dbReference type="Pfam" id="PF00560">
    <property type="entry name" value="LRR_1"/>
    <property type="match status" value="5"/>
</dbReference>
<dbReference type="PRINTS" id="PR00019">
    <property type="entry name" value="LEURICHRPT"/>
</dbReference>
<dbReference type="GO" id="GO:0005576">
    <property type="term" value="C:extracellular region"/>
    <property type="evidence" value="ECO:0007669"/>
    <property type="project" value="UniProtKB-SubCell"/>
</dbReference>
<evidence type="ECO:0000313" key="7">
    <source>
        <dbReference type="Proteomes" id="UP000310108"/>
    </source>
</evidence>
<feature type="signal peptide" evidence="5">
    <location>
        <begin position="1"/>
        <end position="18"/>
    </location>
</feature>
<keyword evidence="2" id="KW-0964">Secreted</keyword>
<dbReference type="PANTHER" id="PTHR32093">
    <property type="entry name" value="LEUCINE-RICH REPEAT EXTENSIN-LIKE PROTEIN 3-RELATED"/>
    <property type="match status" value="1"/>
</dbReference>
<keyword evidence="7" id="KW-1185">Reference proteome</keyword>
<dbReference type="InterPro" id="IPR051582">
    <property type="entry name" value="LRR_extensin-like_regulator"/>
</dbReference>
<evidence type="ECO:0000256" key="1">
    <source>
        <dbReference type="ARBA" id="ARBA00004613"/>
    </source>
</evidence>
<evidence type="ECO:0008006" key="8">
    <source>
        <dbReference type="Google" id="ProtNLM"/>
    </source>
</evidence>
<dbReference type="PANTHER" id="PTHR32093:SF131">
    <property type="entry name" value="LEUCINE-RICH REPEAT-CONTAINING N-TERMINAL PLANT-TYPE DOMAIN-CONTAINING PROTEIN"/>
    <property type="match status" value="1"/>
</dbReference>
<dbReference type="OrthoDB" id="676979at2759"/>
<dbReference type="FunFam" id="3.80.10.10:FF:000383">
    <property type="entry name" value="Leucine-rich repeat receptor protein kinase EMS1"/>
    <property type="match status" value="1"/>
</dbReference>
<evidence type="ECO:0000313" key="6">
    <source>
        <dbReference type="EMBL" id="TKW58846.1"/>
    </source>
</evidence>
<dbReference type="STRING" id="1306861.A0A4V6DKH6"/>
<dbReference type="InterPro" id="IPR001611">
    <property type="entry name" value="Leu-rich_rpt"/>
</dbReference>
<dbReference type="SUPFAM" id="SSF52058">
    <property type="entry name" value="L domain-like"/>
    <property type="match status" value="1"/>
</dbReference>
<evidence type="ECO:0000256" key="4">
    <source>
        <dbReference type="ARBA" id="ARBA00022737"/>
    </source>
</evidence>
<dbReference type="InterPro" id="IPR032675">
    <property type="entry name" value="LRR_dom_sf"/>
</dbReference>
<keyword evidence="4" id="KW-0677">Repeat</keyword>
<organism evidence="6 7">
    <name type="scientific">Colletotrichum tanaceti</name>
    <dbReference type="NCBI Taxonomy" id="1306861"/>
    <lineage>
        <taxon>Eukaryota</taxon>
        <taxon>Fungi</taxon>
        <taxon>Dikarya</taxon>
        <taxon>Ascomycota</taxon>
        <taxon>Pezizomycotina</taxon>
        <taxon>Sordariomycetes</taxon>
        <taxon>Hypocreomycetidae</taxon>
        <taxon>Glomerellales</taxon>
        <taxon>Glomerellaceae</taxon>
        <taxon>Colletotrichum</taxon>
        <taxon>Colletotrichum destructivum species complex</taxon>
    </lineage>
</organism>
<sequence>MAPLTLFFSSFVFSLALGAPVVPGNSSNLARDLLTVQSFIKTVAGPVNITQSWTAASDVCKLDGFTCEHNPNTGAEAVAGISFNNFGLYGDGLKLDGFLDKMTDVTFFHANSNGFTGSLPKDLTALQWLYELDLSSNDLSGPFPRSVLDINLTFLDLRFNRFSGPIPSEVFGLDLDLLFLNNNQFSSGIPDTVGASPVIYLSLANNNLSGSIPRTIGSMEKVQEILLLGNALSGSIPKTWPAARNLTLFDASHNRLSGSVPEDLCKLGSLEILNLSHNNLGGSLGPACAALVEKEILDVSKNCIRGAKDQKPADQCGFKE</sequence>
<protein>
    <recommendedName>
        <fullName evidence="8">Leucine-rich repeat-containing N-terminal plant-type domain-containing protein</fullName>
    </recommendedName>
</protein>
<comment type="subcellular location">
    <subcellularLocation>
        <location evidence="1">Secreted</location>
    </subcellularLocation>
</comment>
<accession>A0A4V6DKH6</accession>
<evidence type="ECO:0000256" key="3">
    <source>
        <dbReference type="ARBA" id="ARBA00022729"/>
    </source>
</evidence>
<reference evidence="6 7" key="1">
    <citation type="journal article" date="2019" name="PLoS ONE">
        <title>Comparative genome analysis indicates high evolutionary potential of pathogenicity genes in Colletotrichum tanaceti.</title>
        <authorList>
            <person name="Lelwala R.V."/>
            <person name="Korhonen P.K."/>
            <person name="Young N.D."/>
            <person name="Scott J.B."/>
            <person name="Ades P.A."/>
            <person name="Gasser R.B."/>
            <person name="Taylor P.W.J."/>
        </authorList>
    </citation>
    <scope>NUCLEOTIDE SEQUENCE [LARGE SCALE GENOMIC DNA]</scope>
    <source>
        <strain evidence="6">BRIP57314</strain>
    </source>
</reference>
<gene>
    <name evidence="6" type="ORF">CTA1_8688</name>
</gene>